<dbReference type="Proteomes" id="UP001178281">
    <property type="component" value="Unassembled WGS sequence"/>
</dbReference>
<proteinExistence type="predicted"/>
<evidence type="ECO:0000313" key="2">
    <source>
        <dbReference type="Proteomes" id="UP001178281"/>
    </source>
</evidence>
<dbReference type="EMBL" id="JAUTIX010000007">
    <property type="protein sequence ID" value="MDP0399769.1"/>
    <property type="molecule type" value="Genomic_DNA"/>
</dbReference>
<sequence length="96" mass="10387">MTTAVVAFFASVALVVAGWVVWGTNTTTNRWRRCNAFVLLVIAGAIPAALGEPWSAGPILVLTSAVLRFRSLPKGEVKQLFTAENGRDQSRDQDAR</sequence>
<accession>A0AA90NS25</accession>
<dbReference type="RefSeq" id="WP_305112316.1">
    <property type="nucleotide sequence ID" value="NZ_BAAAII010000008.1"/>
</dbReference>
<name>A0AA90NS25_9ACTN</name>
<reference evidence="1" key="1">
    <citation type="submission" date="2023-08" db="EMBL/GenBank/DDBJ databases">
        <title>The draft genome of Tsukamurella strandjordii strain 050030.</title>
        <authorList>
            <person name="Zhao F."/>
            <person name="Feng Y."/>
            <person name="Zong Z."/>
        </authorList>
    </citation>
    <scope>NUCLEOTIDE SEQUENCE</scope>
    <source>
        <strain evidence="1">050030</strain>
    </source>
</reference>
<evidence type="ECO:0000313" key="1">
    <source>
        <dbReference type="EMBL" id="MDP0399769.1"/>
    </source>
</evidence>
<organism evidence="1 2">
    <name type="scientific">Tsukamurella strandjordii</name>
    <dbReference type="NCBI Taxonomy" id="147577"/>
    <lineage>
        <taxon>Bacteria</taxon>
        <taxon>Bacillati</taxon>
        <taxon>Actinomycetota</taxon>
        <taxon>Actinomycetes</taxon>
        <taxon>Mycobacteriales</taxon>
        <taxon>Tsukamurellaceae</taxon>
        <taxon>Tsukamurella</taxon>
    </lineage>
</organism>
<dbReference type="AlphaFoldDB" id="A0AA90NS25"/>
<gene>
    <name evidence="1" type="ORF">Q7X28_17750</name>
</gene>
<protein>
    <submittedName>
        <fullName evidence="1">Uncharacterized protein</fullName>
    </submittedName>
</protein>
<keyword evidence="2" id="KW-1185">Reference proteome</keyword>
<comment type="caution">
    <text evidence="1">The sequence shown here is derived from an EMBL/GenBank/DDBJ whole genome shotgun (WGS) entry which is preliminary data.</text>
</comment>